<dbReference type="GO" id="GO:0022857">
    <property type="term" value="F:transmembrane transporter activity"/>
    <property type="evidence" value="ECO:0007669"/>
    <property type="project" value="InterPro"/>
</dbReference>
<dbReference type="PANTHER" id="PTHR23526">
    <property type="entry name" value="INTEGRAL MEMBRANE TRANSPORT PROTEIN-RELATED"/>
    <property type="match status" value="1"/>
</dbReference>
<feature type="transmembrane region" description="Helical" evidence="2">
    <location>
        <begin position="262"/>
        <end position="279"/>
    </location>
</feature>
<evidence type="ECO:0000256" key="2">
    <source>
        <dbReference type="SAM" id="Phobius"/>
    </source>
</evidence>
<dbReference type="Proteomes" id="UP000214746">
    <property type="component" value="Unassembled WGS sequence"/>
</dbReference>
<sequence>MRRGFGGRFNWGKRQPKAELDAQSRLLLFVQGLYLLGNAFSDTFVGVYLWKLNNDLLMIAWFFVAQYVAMALTLWIAGKQVKEGNKMNALRLGVGVAALFYLLVLLLGARAVTYILPLGALQGAADGLFWLANNVVYFEVTDRENRDRFNGFAGLLTSFSYMIAPWIAGYLITRISDPLGYHLIFSLSLGVFLVGVVASFFLKKRQAQDSYGWLFGVRQIAERGGPWGRISAAMAAQGVREGVFSFAIGLLVYIATRNEMQLGNYSLITSAIGIISYPLAGRLFERRNRLWGSLVGIVAIILAIFPFYWEISYATLLVFGIMIGVFFPLYTIPLTSVVFDVIGRDEESASRRVEYIVLREMALNAGRVFGTLVFIGVLAQEPSHPLFTTLLVLLGSAPLAAWVLLRKWLADPVDTPVQGP</sequence>
<keyword evidence="2" id="KW-0812">Transmembrane</keyword>
<reference evidence="3" key="1">
    <citation type="submission" date="2018-06" db="EMBL/GenBank/DDBJ databases">
        <title>Paenibacillus xerothermodurans sp. nov. an extremely dry heat resistant spore forming bacterium isolated from the soil of Cape Canaveral, Florida.</title>
        <authorList>
            <person name="Seuylemezian A."/>
            <person name="Kaur N."/>
            <person name="Patil P."/>
            <person name="Patil P."/>
            <person name="Mayilraj S."/>
            <person name="Vaishampayan P."/>
        </authorList>
    </citation>
    <scope>NUCLEOTIDE SEQUENCE [LARGE SCALE GENOMIC DNA]</scope>
    <source>
        <strain evidence="3">ATCC 27380</strain>
    </source>
</reference>
<feature type="transmembrane region" description="Helical" evidence="2">
    <location>
        <begin position="238"/>
        <end position="256"/>
    </location>
</feature>
<keyword evidence="2" id="KW-1133">Transmembrane helix</keyword>
<feature type="transmembrane region" description="Helical" evidence="2">
    <location>
        <begin position="291"/>
        <end position="309"/>
    </location>
</feature>
<dbReference type="AlphaFoldDB" id="A0A2W1NI61"/>
<feature type="transmembrane region" description="Helical" evidence="2">
    <location>
        <begin position="89"/>
        <end position="108"/>
    </location>
</feature>
<feature type="transmembrane region" description="Helical" evidence="2">
    <location>
        <begin position="56"/>
        <end position="77"/>
    </location>
</feature>
<dbReference type="InterPro" id="IPR052528">
    <property type="entry name" value="Sugar_transport-like"/>
</dbReference>
<protein>
    <submittedName>
        <fullName evidence="3">MFS transporter</fullName>
    </submittedName>
</protein>
<keyword evidence="4" id="KW-1185">Reference proteome</keyword>
<dbReference type="SUPFAM" id="SSF103473">
    <property type="entry name" value="MFS general substrate transporter"/>
    <property type="match status" value="1"/>
</dbReference>
<feature type="transmembrane region" description="Helical" evidence="2">
    <location>
        <begin position="386"/>
        <end position="405"/>
    </location>
</feature>
<evidence type="ECO:0000313" key="4">
    <source>
        <dbReference type="Proteomes" id="UP000214746"/>
    </source>
</evidence>
<dbReference type="OrthoDB" id="2086294at2"/>
<organism evidence="3 4">
    <name type="scientific">Paenibacillus xerothermodurans</name>
    <dbReference type="NCBI Taxonomy" id="1977292"/>
    <lineage>
        <taxon>Bacteria</taxon>
        <taxon>Bacillati</taxon>
        <taxon>Bacillota</taxon>
        <taxon>Bacilli</taxon>
        <taxon>Bacillales</taxon>
        <taxon>Paenibacillaceae</taxon>
        <taxon>Paenibacillus</taxon>
    </lineage>
</organism>
<dbReference type="InterPro" id="IPR036259">
    <property type="entry name" value="MFS_trans_sf"/>
</dbReference>
<keyword evidence="2" id="KW-0472">Membrane</keyword>
<feature type="transmembrane region" description="Helical" evidence="2">
    <location>
        <begin position="362"/>
        <end position="380"/>
    </location>
</feature>
<accession>A0A2W1NI61</accession>
<dbReference type="Gene3D" id="1.20.1250.20">
    <property type="entry name" value="MFS general substrate transporter like domains"/>
    <property type="match status" value="2"/>
</dbReference>
<dbReference type="EMBL" id="NHRJ02000001">
    <property type="protein sequence ID" value="PZE22851.1"/>
    <property type="molecule type" value="Genomic_DNA"/>
</dbReference>
<comment type="caution">
    <text evidence="3">The sequence shown here is derived from an EMBL/GenBank/DDBJ whole genome shotgun (WGS) entry which is preliminary data.</text>
</comment>
<dbReference type="PANTHER" id="PTHR23526:SF2">
    <property type="entry name" value="MAJOR FACILITATOR SUPERFAMILY (MFS) PROFILE DOMAIN-CONTAINING PROTEIN"/>
    <property type="match status" value="1"/>
</dbReference>
<evidence type="ECO:0000313" key="3">
    <source>
        <dbReference type="EMBL" id="PZE22851.1"/>
    </source>
</evidence>
<dbReference type="GO" id="GO:0005886">
    <property type="term" value="C:plasma membrane"/>
    <property type="evidence" value="ECO:0007669"/>
    <property type="project" value="UniProtKB-SubCell"/>
</dbReference>
<feature type="transmembrane region" description="Helical" evidence="2">
    <location>
        <begin position="149"/>
        <end position="173"/>
    </location>
</feature>
<name>A0A2W1NI61_PAEXE</name>
<dbReference type="Pfam" id="PF07690">
    <property type="entry name" value="MFS_1"/>
    <property type="match status" value="1"/>
</dbReference>
<gene>
    <name evidence="3" type="ORF">CBW46_000260</name>
</gene>
<comment type="subcellular location">
    <subcellularLocation>
        <location evidence="1">Cell membrane</location>
        <topology evidence="1">Multi-pass membrane protein</topology>
    </subcellularLocation>
</comment>
<dbReference type="InterPro" id="IPR011701">
    <property type="entry name" value="MFS"/>
</dbReference>
<feature type="transmembrane region" description="Helical" evidence="2">
    <location>
        <begin position="179"/>
        <end position="202"/>
    </location>
</feature>
<evidence type="ECO:0000256" key="1">
    <source>
        <dbReference type="ARBA" id="ARBA00004651"/>
    </source>
</evidence>
<proteinExistence type="predicted"/>
<feature type="transmembrane region" description="Helical" evidence="2">
    <location>
        <begin position="26"/>
        <end position="50"/>
    </location>
</feature>
<feature type="transmembrane region" description="Helical" evidence="2">
    <location>
        <begin position="114"/>
        <end position="137"/>
    </location>
</feature>
<feature type="transmembrane region" description="Helical" evidence="2">
    <location>
        <begin position="315"/>
        <end position="342"/>
    </location>
</feature>